<evidence type="ECO:0000256" key="6">
    <source>
        <dbReference type="ARBA" id="ARBA00022989"/>
    </source>
</evidence>
<dbReference type="EMBL" id="JAHLQT010045000">
    <property type="protein sequence ID" value="KAG7154182.1"/>
    <property type="molecule type" value="Genomic_DNA"/>
</dbReference>
<keyword evidence="10" id="KW-0325">Glycoprotein</keyword>
<dbReference type="SUPFAM" id="SSF53850">
    <property type="entry name" value="Periplasmic binding protein-like II"/>
    <property type="match status" value="1"/>
</dbReference>
<evidence type="ECO:0000256" key="8">
    <source>
        <dbReference type="ARBA" id="ARBA00023136"/>
    </source>
</evidence>
<dbReference type="AlphaFoldDB" id="A0A8J5J7L0"/>
<evidence type="ECO:0000256" key="7">
    <source>
        <dbReference type="ARBA" id="ARBA00023065"/>
    </source>
</evidence>
<comment type="subcellular location">
    <subcellularLocation>
        <location evidence="1">Cell membrane</location>
        <topology evidence="1">Multi-pass membrane protein</topology>
    </subcellularLocation>
</comment>
<evidence type="ECO:0000313" key="16">
    <source>
        <dbReference type="EMBL" id="KAG7154182.1"/>
    </source>
</evidence>
<dbReference type="Pfam" id="PF10613">
    <property type="entry name" value="Lig_chan-Glu_bd"/>
    <property type="match status" value="1"/>
</dbReference>
<dbReference type="GO" id="GO:0015276">
    <property type="term" value="F:ligand-gated monoatomic ion channel activity"/>
    <property type="evidence" value="ECO:0007669"/>
    <property type="project" value="InterPro"/>
</dbReference>
<evidence type="ECO:0000256" key="5">
    <source>
        <dbReference type="ARBA" id="ARBA00022692"/>
    </source>
</evidence>
<protein>
    <submittedName>
        <fullName evidence="16">Glutamate receptor ionotropic, delta-2-like 25</fullName>
    </submittedName>
</protein>
<feature type="signal peptide" evidence="14">
    <location>
        <begin position="1"/>
        <end position="18"/>
    </location>
</feature>
<dbReference type="InterPro" id="IPR019594">
    <property type="entry name" value="Glu/Gly-bd"/>
</dbReference>
<keyword evidence="14" id="KW-0732">Signal</keyword>
<dbReference type="InterPro" id="IPR052192">
    <property type="entry name" value="Insect_Ionotropic_Sensory_Rcpt"/>
</dbReference>
<keyword evidence="5 13" id="KW-0812">Transmembrane</keyword>
<proteinExistence type="inferred from homology"/>
<evidence type="ECO:0000256" key="10">
    <source>
        <dbReference type="ARBA" id="ARBA00023180"/>
    </source>
</evidence>
<dbReference type="Gene3D" id="1.10.287.70">
    <property type="match status" value="1"/>
</dbReference>
<accession>A0A8J5J7L0</accession>
<dbReference type="InterPro" id="IPR001320">
    <property type="entry name" value="Iontro_rcpt_C"/>
</dbReference>
<dbReference type="Gene3D" id="3.40.190.10">
    <property type="entry name" value="Periplasmic binding protein-like II"/>
    <property type="match status" value="1"/>
</dbReference>
<evidence type="ECO:0000256" key="9">
    <source>
        <dbReference type="ARBA" id="ARBA00023170"/>
    </source>
</evidence>
<evidence type="ECO:0000313" key="17">
    <source>
        <dbReference type="Proteomes" id="UP000747542"/>
    </source>
</evidence>
<dbReference type="Pfam" id="PF00060">
    <property type="entry name" value="Lig_chan"/>
    <property type="match status" value="1"/>
</dbReference>
<evidence type="ECO:0000256" key="3">
    <source>
        <dbReference type="ARBA" id="ARBA00022448"/>
    </source>
</evidence>
<feature type="transmembrane region" description="Helical" evidence="13">
    <location>
        <begin position="540"/>
        <end position="566"/>
    </location>
</feature>
<dbReference type="PANTHER" id="PTHR42643">
    <property type="entry name" value="IONOTROPIC RECEPTOR 20A-RELATED"/>
    <property type="match status" value="1"/>
</dbReference>
<keyword evidence="6 13" id="KW-1133">Transmembrane helix</keyword>
<reference evidence="16" key="1">
    <citation type="journal article" date="2021" name="Sci. Adv.">
        <title>The American lobster genome reveals insights on longevity, neural, and immune adaptations.</title>
        <authorList>
            <person name="Polinski J.M."/>
            <person name="Zimin A.V."/>
            <person name="Clark K.F."/>
            <person name="Kohn A.B."/>
            <person name="Sadowski N."/>
            <person name="Timp W."/>
            <person name="Ptitsyn A."/>
            <person name="Khanna P."/>
            <person name="Romanova D.Y."/>
            <person name="Williams P."/>
            <person name="Greenwood S.J."/>
            <person name="Moroz L.L."/>
            <person name="Walt D.R."/>
            <person name="Bodnar A.G."/>
        </authorList>
    </citation>
    <scope>NUCLEOTIDE SEQUENCE</scope>
    <source>
        <strain evidence="16">GMGI-L3</strain>
    </source>
</reference>
<comment type="caution">
    <text evidence="16">The sequence shown here is derived from an EMBL/GenBank/DDBJ whole genome shotgun (WGS) entry which is preliminary data.</text>
</comment>
<dbReference type="SMART" id="SM00918">
    <property type="entry name" value="Lig_chan-Glu_bd"/>
    <property type="match status" value="1"/>
</dbReference>
<keyword evidence="11" id="KW-1071">Ligand-gated ion channel</keyword>
<dbReference type="Proteomes" id="UP000747542">
    <property type="component" value="Unassembled WGS sequence"/>
</dbReference>
<evidence type="ECO:0000256" key="2">
    <source>
        <dbReference type="ARBA" id="ARBA00008685"/>
    </source>
</evidence>
<evidence type="ECO:0000256" key="4">
    <source>
        <dbReference type="ARBA" id="ARBA00022475"/>
    </source>
</evidence>
<evidence type="ECO:0000256" key="12">
    <source>
        <dbReference type="ARBA" id="ARBA00023303"/>
    </source>
</evidence>
<sequence length="567" mass="64682">MILIFLVTLLPVTHPVLGFLVNTTSSLSFGVEALYTVLRGPLADWGVVLYRDPDLEVKVLDQLLALPALQDSPRVLVDLGSDGDLWSKDQPAPVLRGARVIHIVVFKEDPRPFFEAISLQWNPKYLMLFSLADESVQTLLMDNVFKGIERLVLFENPTPLFQKRRAKARLYTSLPFSKVQPVIALGDWNPTTFRNSEDIFVDRYQSFEGYEFLLGTWLDDRPYLYQSATKAKGVGDGVVAEMLDAMAGVLDYRYNVTTVSPDEQWGSYENGSWNGMLGMVHRGEKNFTVNYFVITEERLEAFDASVSYRMEGFGLAMMIPAPLAKWRATYYPFMPSVWFCVGGTFAIVVVIMTLQDLLQPEPFLGGLGQTWPYLLRAVVNHSLPVLPTAQWQRVLVGVWWVYCFILTTAYTANLIAFLTIPVFPKRIQTLEELAQSDYRVSMCDYGEFVPGALKTSENRVYRALGDKLDLFKEYEEIIPLMRRGTHAFIESYSYGRLLLYADFEIKMEDFLGQDYERRERLAAKEQLDNKQPLSLQHLQGVFFILLLSWAASVVVFTIELVLLQVLQ</sequence>
<feature type="transmembrane region" description="Helical" evidence="13">
    <location>
        <begin position="399"/>
        <end position="423"/>
    </location>
</feature>
<dbReference type="GO" id="GO:0005886">
    <property type="term" value="C:plasma membrane"/>
    <property type="evidence" value="ECO:0007669"/>
    <property type="project" value="UniProtKB-SubCell"/>
</dbReference>
<feature type="chain" id="PRO_5035302024" evidence="14">
    <location>
        <begin position="19"/>
        <end position="567"/>
    </location>
</feature>
<keyword evidence="7" id="KW-0406">Ion transport</keyword>
<keyword evidence="3" id="KW-0813">Transport</keyword>
<evidence type="ECO:0000259" key="15">
    <source>
        <dbReference type="SMART" id="SM00918"/>
    </source>
</evidence>
<feature type="transmembrane region" description="Helical" evidence="13">
    <location>
        <begin position="336"/>
        <end position="354"/>
    </location>
</feature>
<organism evidence="16 17">
    <name type="scientific">Homarus americanus</name>
    <name type="common">American lobster</name>
    <dbReference type="NCBI Taxonomy" id="6706"/>
    <lineage>
        <taxon>Eukaryota</taxon>
        <taxon>Metazoa</taxon>
        <taxon>Ecdysozoa</taxon>
        <taxon>Arthropoda</taxon>
        <taxon>Crustacea</taxon>
        <taxon>Multicrustacea</taxon>
        <taxon>Malacostraca</taxon>
        <taxon>Eumalacostraca</taxon>
        <taxon>Eucarida</taxon>
        <taxon>Decapoda</taxon>
        <taxon>Pleocyemata</taxon>
        <taxon>Astacidea</taxon>
        <taxon>Nephropoidea</taxon>
        <taxon>Nephropidae</taxon>
        <taxon>Homarus</taxon>
    </lineage>
</organism>
<keyword evidence="9 16" id="KW-0675">Receptor</keyword>
<evidence type="ECO:0000256" key="14">
    <source>
        <dbReference type="SAM" id="SignalP"/>
    </source>
</evidence>
<keyword evidence="12" id="KW-0407">Ion channel</keyword>
<keyword evidence="8 13" id="KW-0472">Membrane</keyword>
<keyword evidence="17" id="KW-1185">Reference proteome</keyword>
<evidence type="ECO:0000256" key="11">
    <source>
        <dbReference type="ARBA" id="ARBA00023286"/>
    </source>
</evidence>
<evidence type="ECO:0000256" key="1">
    <source>
        <dbReference type="ARBA" id="ARBA00004651"/>
    </source>
</evidence>
<evidence type="ECO:0000256" key="13">
    <source>
        <dbReference type="SAM" id="Phobius"/>
    </source>
</evidence>
<dbReference type="GO" id="GO:0050906">
    <property type="term" value="P:detection of stimulus involved in sensory perception"/>
    <property type="evidence" value="ECO:0007669"/>
    <property type="project" value="UniProtKB-ARBA"/>
</dbReference>
<feature type="domain" description="Ionotropic glutamate receptor L-glutamate and glycine-binding" evidence="15">
    <location>
        <begin position="222"/>
        <end position="282"/>
    </location>
</feature>
<dbReference type="PANTHER" id="PTHR42643:SF24">
    <property type="entry name" value="IONOTROPIC RECEPTOR 60A"/>
    <property type="match status" value="1"/>
</dbReference>
<gene>
    <name evidence="16" type="primary">Grid2-L25</name>
    <name evidence="16" type="ORF">Hamer_G020491</name>
</gene>
<keyword evidence="4" id="KW-1003">Cell membrane</keyword>
<name>A0A8J5J7L0_HOMAM</name>
<comment type="similarity">
    <text evidence="2">Belongs to the glutamate-gated ion channel (TC 1.A.10.1) family.</text>
</comment>